<sequence length="152" mass="16668">MARSKAIVTREETGSDPLGGARGRGGWRPQIASYRKEKQKLETKVKAPKASTRARKAVVEDEGSHIAEHQERDLMIARGGSQGEASESSEDSLGNEKKEEVPVVEATEGHEPHEAVEEAEVGEVVEVGVVPDPQQMKKSKKKTRRLLYQVGQ</sequence>
<feature type="compositionally biased region" description="Basic and acidic residues" evidence="1">
    <location>
        <begin position="57"/>
        <end position="75"/>
    </location>
</feature>
<feature type="compositionally biased region" description="Basic and acidic residues" evidence="1">
    <location>
        <begin position="34"/>
        <end position="45"/>
    </location>
</feature>
<protein>
    <submittedName>
        <fullName evidence="2">Uncharacterized protein</fullName>
    </submittedName>
</protein>
<dbReference type="AlphaFoldDB" id="A0AAP0LAQ3"/>
<accession>A0AAP0LAQ3</accession>
<reference evidence="2 3" key="1">
    <citation type="submission" date="2024-01" db="EMBL/GenBank/DDBJ databases">
        <title>Genome assemblies of Stephania.</title>
        <authorList>
            <person name="Yang L."/>
        </authorList>
    </citation>
    <scope>NUCLEOTIDE SEQUENCE [LARGE SCALE GENOMIC DNA]</scope>
    <source>
        <strain evidence="2">JXDWG</strain>
        <tissue evidence="2">Leaf</tissue>
    </source>
</reference>
<feature type="compositionally biased region" description="Basic and acidic residues" evidence="1">
    <location>
        <begin position="94"/>
        <end position="116"/>
    </location>
</feature>
<name>A0AAP0LAQ3_9MAGN</name>
<gene>
    <name evidence="2" type="ORF">Scep_002159</name>
</gene>
<proteinExistence type="predicted"/>
<evidence type="ECO:0000313" key="3">
    <source>
        <dbReference type="Proteomes" id="UP001419268"/>
    </source>
</evidence>
<dbReference type="Proteomes" id="UP001419268">
    <property type="component" value="Unassembled WGS sequence"/>
</dbReference>
<feature type="region of interest" description="Disordered" evidence="1">
    <location>
        <begin position="1"/>
        <end position="152"/>
    </location>
</feature>
<comment type="caution">
    <text evidence="2">The sequence shown here is derived from an EMBL/GenBank/DDBJ whole genome shotgun (WGS) entry which is preliminary data.</text>
</comment>
<organism evidence="2 3">
    <name type="scientific">Stephania cephalantha</name>
    <dbReference type="NCBI Taxonomy" id="152367"/>
    <lineage>
        <taxon>Eukaryota</taxon>
        <taxon>Viridiplantae</taxon>
        <taxon>Streptophyta</taxon>
        <taxon>Embryophyta</taxon>
        <taxon>Tracheophyta</taxon>
        <taxon>Spermatophyta</taxon>
        <taxon>Magnoliopsida</taxon>
        <taxon>Ranunculales</taxon>
        <taxon>Menispermaceae</taxon>
        <taxon>Menispermoideae</taxon>
        <taxon>Cissampelideae</taxon>
        <taxon>Stephania</taxon>
    </lineage>
</organism>
<dbReference type="EMBL" id="JBBNAG010000001">
    <property type="protein sequence ID" value="KAK9166968.1"/>
    <property type="molecule type" value="Genomic_DNA"/>
</dbReference>
<evidence type="ECO:0000313" key="2">
    <source>
        <dbReference type="EMBL" id="KAK9166968.1"/>
    </source>
</evidence>
<evidence type="ECO:0000256" key="1">
    <source>
        <dbReference type="SAM" id="MobiDB-lite"/>
    </source>
</evidence>
<keyword evidence="3" id="KW-1185">Reference proteome</keyword>